<sequence>MNVVFNVKEGQVPGLLEILGEMTGRVEDIVVNITEEEPKGKYRDLSTEDLEQIQKVVKEQGNGDKKGSKE</sequence>
<protein>
    <submittedName>
        <fullName evidence="1">Uncharacterized protein</fullName>
    </submittedName>
</protein>
<reference evidence="1 2" key="1">
    <citation type="submission" date="2019-03" db="EMBL/GenBank/DDBJ databases">
        <title>Metabolic potential of uncultured bacteria and archaea associated with petroleum seepage in deep-sea sediments.</title>
        <authorList>
            <person name="Dong X."/>
            <person name="Hubert C."/>
        </authorList>
    </citation>
    <scope>NUCLEOTIDE SEQUENCE [LARGE SCALE GENOMIC DNA]</scope>
    <source>
        <strain evidence="1">E29_bin52</strain>
    </source>
</reference>
<dbReference type="EMBL" id="SOIZ01000284">
    <property type="protein sequence ID" value="TET60779.1"/>
    <property type="molecule type" value="Genomic_DNA"/>
</dbReference>
<gene>
    <name evidence="1" type="ORF">E3J48_06345</name>
</gene>
<name>A0A523W1U0_UNCAE</name>
<evidence type="ECO:0000313" key="2">
    <source>
        <dbReference type="Proteomes" id="UP000319130"/>
    </source>
</evidence>
<proteinExistence type="predicted"/>
<accession>A0A523W1U0</accession>
<dbReference type="AlphaFoldDB" id="A0A523W1U0"/>
<evidence type="ECO:0000313" key="1">
    <source>
        <dbReference type="EMBL" id="TET60779.1"/>
    </source>
</evidence>
<organism evidence="1 2">
    <name type="scientific">Aerophobetes bacterium</name>
    <dbReference type="NCBI Taxonomy" id="2030807"/>
    <lineage>
        <taxon>Bacteria</taxon>
        <taxon>Candidatus Aerophobota</taxon>
    </lineage>
</organism>
<comment type="caution">
    <text evidence="1">The sequence shown here is derived from an EMBL/GenBank/DDBJ whole genome shotgun (WGS) entry which is preliminary data.</text>
</comment>
<dbReference type="Proteomes" id="UP000319130">
    <property type="component" value="Unassembled WGS sequence"/>
</dbReference>